<dbReference type="VEuPathDB" id="FungiDB:PADG_11429"/>
<evidence type="ECO:0000313" key="1">
    <source>
        <dbReference type="EMBL" id="KGM92245.1"/>
    </source>
</evidence>
<dbReference type="InParanoid" id="A0A0A0HY27"/>
<dbReference type="HOGENOM" id="CLU_1806792_0_0_1"/>
<accession>A0A0A0HY27</accession>
<reference evidence="1 2" key="1">
    <citation type="journal article" date="2011" name="PLoS Genet.">
        <title>Comparative genomic analysis of human fungal pathogens causing paracoccidioidomycosis.</title>
        <authorList>
            <person name="Desjardins C.A."/>
            <person name="Champion M.D."/>
            <person name="Holder J.W."/>
            <person name="Muszewska A."/>
            <person name="Goldberg J."/>
            <person name="Bailao A.M."/>
            <person name="Brigido M.M."/>
            <person name="Ferreira M.E."/>
            <person name="Garcia A.M."/>
            <person name="Grynberg M."/>
            <person name="Gujja S."/>
            <person name="Heiman D.I."/>
            <person name="Henn M.R."/>
            <person name="Kodira C.D."/>
            <person name="Leon-Narvaez H."/>
            <person name="Longo L.V."/>
            <person name="Ma L.J."/>
            <person name="Malavazi I."/>
            <person name="Matsuo A.L."/>
            <person name="Morais F.V."/>
            <person name="Pereira M."/>
            <person name="Rodriguez-Brito S."/>
            <person name="Sakthikumar S."/>
            <person name="Salem-Izacc S.M."/>
            <person name="Sykes S.M."/>
            <person name="Teixeira M.M."/>
            <person name="Vallejo M.C."/>
            <person name="Walter M.E."/>
            <person name="Yandava C."/>
            <person name="Young S."/>
            <person name="Zeng Q."/>
            <person name="Zucker J."/>
            <person name="Felipe M.S."/>
            <person name="Goldman G.H."/>
            <person name="Haas B.J."/>
            <person name="McEwen J.G."/>
            <person name="Nino-Vega G."/>
            <person name="Puccia R."/>
            <person name="San-Blas G."/>
            <person name="Soares C.M."/>
            <person name="Birren B.W."/>
            <person name="Cuomo C.A."/>
        </authorList>
    </citation>
    <scope>NUCLEOTIDE SEQUENCE [LARGE SCALE GENOMIC DNA]</scope>
    <source>
        <strain evidence="1 2">Pb18</strain>
    </source>
</reference>
<organism evidence="1 2">
    <name type="scientific">Paracoccidioides brasiliensis (strain Pb18)</name>
    <dbReference type="NCBI Taxonomy" id="502780"/>
    <lineage>
        <taxon>Eukaryota</taxon>
        <taxon>Fungi</taxon>
        <taxon>Dikarya</taxon>
        <taxon>Ascomycota</taxon>
        <taxon>Pezizomycotina</taxon>
        <taxon>Eurotiomycetes</taxon>
        <taxon>Eurotiomycetidae</taxon>
        <taxon>Onygenales</taxon>
        <taxon>Ajellomycetaceae</taxon>
        <taxon>Paracoccidioides</taxon>
    </lineage>
</organism>
<dbReference type="AlphaFoldDB" id="A0A0A0HY27"/>
<sequence length="143" mass="15943">MDVALKLRSRKYTPLIPTTYASLDDAKSRGFEAERPDLASYGFPVSPPCLLSSRGLHQVVHSLTWRCKKGLRVRETRILDGNKMGQVRSLSGVLTRSRRSVGLPARNRSSTNPATGKTGWKVRAIKQSVTRKKNRGVLALRIE</sequence>
<proteinExistence type="predicted"/>
<protein>
    <submittedName>
        <fullName evidence="1">Uncharacterized protein</fullName>
    </submittedName>
</protein>
<dbReference type="RefSeq" id="XP_010758901.1">
    <property type="nucleotide sequence ID" value="XM_010760599.1"/>
</dbReference>
<dbReference type="KEGG" id="pbn:PADG_11429"/>
<dbReference type="GeneID" id="22587326"/>
<evidence type="ECO:0000313" key="2">
    <source>
        <dbReference type="Proteomes" id="UP000001628"/>
    </source>
</evidence>
<gene>
    <name evidence="1" type="ORF">PADG_11429</name>
</gene>
<name>A0A0A0HY27_PARBD</name>
<dbReference type="EMBL" id="KN275959">
    <property type="protein sequence ID" value="KGM92245.1"/>
    <property type="molecule type" value="Genomic_DNA"/>
</dbReference>
<keyword evidence="2" id="KW-1185">Reference proteome</keyword>
<dbReference type="Proteomes" id="UP000001628">
    <property type="component" value="Unassembled WGS sequence"/>
</dbReference>